<dbReference type="AlphaFoldDB" id="A0A2S3W4P9"/>
<sequence>MPAAKRAHTTTLSILNTTIRQDPFGRYCLNDCYKAAGSPSHKGPNEWTKNAQTDGLIEELRSGGNSPDPIKIIKTGPNEKRGTYVVKELVYAYAMWISPAFHLRVIRAFDAMMQGTALPPPVDAVAAHKQAAAIFRSLNHVGKLTGMSREDAARAANAAAKQHTGIDLLAELQGGLPVPVRPAGHAVPVIPEPDPHICRSQEELELLKEMRRLPADKREKMEIILKGALGGNVSKDRMWRTAVEAGCAQELHTFLDLLPSKPVH</sequence>
<reference evidence="2 3" key="1">
    <citation type="submission" date="2018-01" db="EMBL/GenBank/DDBJ databases">
        <title>Draft Genome Sequence of Komagataeibacter maltaceti LMG 1529, a Vinegar Producing Acetic Acid Bacterium Isolated from Malt Vinegar Brewery Acetifiers.</title>
        <authorList>
            <person name="Zhang Q."/>
            <person name="Hollensteiner J."/>
            <person name="Poehlein A."/>
            <person name="Daniel R."/>
        </authorList>
    </citation>
    <scope>NUCLEOTIDE SEQUENCE [LARGE SCALE GENOMIC DNA]</scope>
    <source>
        <strain evidence="2 3">LMG 1529</strain>
    </source>
</reference>
<dbReference type="PROSITE" id="PS51301">
    <property type="entry name" value="KILA_N"/>
    <property type="match status" value="1"/>
</dbReference>
<dbReference type="RefSeq" id="WP_167400082.1">
    <property type="nucleotide sequence ID" value="NZ_NKUE01000009.1"/>
</dbReference>
<evidence type="ECO:0000313" key="2">
    <source>
        <dbReference type="EMBL" id="POF63846.1"/>
    </source>
</evidence>
<accession>A0A2S3W4P9</accession>
<name>A0A2S3W4P9_9PROT</name>
<keyword evidence="3" id="KW-1185">Reference proteome</keyword>
<dbReference type="Pfam" id="PF04383">
    <property type="entry name" value="KilA-N"/>
    <property type="match status" value="1"/>
</dbReference>
<feature type="domain" description="KilA-N" evidence="1">
    <location>
        <begin position="6"/>
        <end position="112"/>
    </location>
</feature>
<dbReference type="Proteomes" id="UP000237344">
    <property type="component" value="Unassembled WGS sequence"/>
</dbReference>
<evidence type="ECO:0000259" key="1">
    <source>
        <dbReference type="PROSITE" id="PS51301"/>
    </source>
</evidence>
<dbReference type="InterPro" id="IPR017880">
    <property type="entry name" value="KilA_N"/>
</dbReference>
<organism evidence="2 3">
    <name type="scientific">Novacetimonas maltaceti</name>
    <dbReference type="NCBI Taxonomy" id="1203393"/>
    <lineage>
        <taxon>Bacteria</taxon>
        <taxon>Pseudomonadati</taxon>
        <taxon>Pseudomonadota</taxon>
        <taxon>Alphaproteobacteria</taxon>
        <taxon>Acetobacterales</taxon>
        <taxon>Acetobacteraceae</taxon>
        <taxon>Novacetimonas</taxon>
    </lineage>
</organism>
<dbReference type="InterPro" id="IPR018004">
    <property type="entry name" value="KilA/APSES_HTH"/>
</dbReference>
<dbReference type="EMBL" id="POTC01000003">
    <property type="protein sequence ID" value="POF63846.1"/>
    <property type="molecule type" value="Genomic_DNA"/>
</dbReference>
<gene>
    <name evidence="2" type="ORF">KMAL_03770</name>
</gene>
<proteinExistence type="predicted"/>
<protein>
    <recommendedName>
        <fullName evidence="1">KilA-N domain-containing protein</fullName>
    </recommendedName>
</protein>
<comment type="caution">
    <text evidence="2">The sequence shown here is derived from an EMBL/GenBank/DDBJ whole genome shotgun (WGS) entry which is preliminary data.</text>
</comment>
<dbReference type="SMART" id="SM01252">
    <property type="entry name" value="KilA-N"/>
    <property type="match status" value="1"/>
</dbReference>
<evidence type="ECO:0000313" key="3">
    <source>
        <dbReference type="Proteomes" id="UP000237344"/>
    </source>
</evidence>